<dbReference type="Pfam" id="PF12796">
    <property type="entry name" value="Ank_2"/>
    <property type="match status" value="3"/>
</dbReference>
<evidence type="ECO:0000256" key="2">
    <source>
        <dbReference type="ARBA" id="ARBA00023043"/>
    </source>
</evidence>
<dbReference type="PROSITE" id="PS50297">
    <property type="entry name" value="ANK_REP_REGION"/>
    <property type="match status" value="4"/>
</dbReference>
<organism evidence="5 6">
    <name type="scientific">Fusarium gaditjirri</name>
    <dbReference type="NCBI Taxonomy" id="282569"/>
    <lineage>
        <taxon>Eukaryota</taxon>
        <taxon>Fungi</taxon>
        <taxon>Dikarya</taxon>
        <taxon>Ascomycota</taxon>
        <taxon>Pezizomycotina</taxon>
        <taxon>Sordariomycetes</taxon>
        <taxon>Hypocreomycetidae</taxon>
        <taxon>Hypocreales</taxon>
        <taxon>Nectriaceae</taxon>
        <taxon>Fusarium</taxon>
        <taxon>Fusarium nisikadoi species complex</taxon>
    </lineage>
</organism>
<name>A0A8H4WPA2_9HYPO</name>
<comment type="caution">
    <text evidence="5">The sequence shown here is derived from an EMBL/GenBank/DDBJ whole genome shotgun (WGS) entry which is preliminary data.</text>
</comment>
<feature type="compositionally biased region" description="Basic and acidic residues" evidence="4">
    <location>
        <begin position="920"/>
        <end position="934"/>
    </location>
</feature>
<dbReference type="PROSITE" id="PS50088">
    <property type="entry name" value="ANK_REPEAT"/>
    <property type="match status" value="4"/>
</dbReference>
<dbReference type="InterPro" id="IPR036770">
    <property type="entry name" value="Ankyrin_rpt-contain_sf"/>
</dbReference>
<dbReference type="PANTHER" id="PTHR24123">
    <property type="entry name" value="ANKYRIN REPEAT-CONTAINING"/>
    <property type="match status" value="1"/>
</dbReference>
<dbReference type="Proteomes" id="UP000604273">
    <property type="component" value="Unassembled WGS sequence"/>
</dbReference>
<sequence length="1079" mass="118975">MALNLQDQLLQAIQANDTTSVAQLLEDGADPNAGLIEGDSSALSIAVRNGAGDIVDLLLRHGCDCCMVEHISESPATPDPEPRQDSNATYASIIRVVAPIGLSLAWTSVARYLLRRFGWQRLHKYRAILMGVGHYLAWAEFVAKEAIWFNVDWSLSYYLNYEFHLGNMLMVGIFHRLHNAVTGRLSGDYVAASRLGLGFPGFAQDILSSILIHMAIHGTASCVRCICIRAGLMEKPLAISPDVIARSQRRDWVPPAKKVLDAVLESTSVTESIVLKLLQAGMLAARPYSKSQVVLELCDLAIDRCWYDVLTYLVRQGAVLEPLDHRSSLPNTSWPHVMEALRYTFPSADPNGFARARFDGIPIRDGIERPPWSLMHPKPAFYALVCSTTFQRLASSGLEHDEALCEKMMDSLVEAGADPTAIHDGCDVASHIVIPRNSPCSTRVLEYFLRLRGVAALFGPEEKTEEMPLVRKSALHCALGSINSNLEHIKLLLRIGGYSASAENSKGQTPLFIAAYMNETTEEAMKLLLDHGADPNDGGSKGSPPLVRALEDSSLDKFMFLLANGADPSVRHAERTILTIVLELPDTMVVLKYQLVLHLVVVLGVDVYEPATRTSPSLRVGTAQGCSPGYKELILEILTNGITEPCLQDQLNDALEFCCRKSEPPFFWRPHASALFYLLRKGADPTVARQGFNNLLHLVCAGQDRSDHEHEHRNDMAALLGEGSLDINTAGNGGSRPLHLAVHHMNRDFVLLLLEHGATADIDDDRRMTPLQALCSSPCPEYDITYSSAEIDSRLDDPYYQGKRGEAAFQFDLRTARMEVKTSLQQEEIIQALLHHGADPLKTDASGHNALMVACENGNTVLAAGILYWLHQSSPVLAETALDATDNEGNSCLHVAAAGGHLRTIKVLLGSQHLRQPVRNEWRDQAVRDEESSRSDLSTNNQNLERQEKDYAKAHGVPSFFRNNSIIFAKPHVDVKFTIGSERRMTEESITQPNVSISEWILTRSTITSETAKRIAQANMQGKTPLHCAAQNGHLETVELLLELTDADVAAKDKRGKTAAHLALENNSFDIYHALQNRR</sequence>
<keyword evidence="2 3" id="KW-0040">ANK repeat</keyword>
<evidence type="ECO:0000313" key="5">
    <source>
        <dbReference type="EMBL" id="KAF4945076.1"/>
    </source>
</evidence>
<dbReference type="AlphaFoldDB" id="A0A8H4WPA2"/>
<reference evidence="5" key="1">
    <citation type="journal article" date="2020" name="BMC Genomics">
        <title>Correction to: Identification and distribution of gene clusters required for synthesis of sphingolipid metabolism inhibitors in diverse species of the filamentous fungus Fusarium.</title>
        <authorList>
            <person name="Kim H.S."/>
            <person name="Lohmar J.M."/>
            <person name="Busman M."/>
            <person name="Brown D.W."/>
            <person name="Naumann T.A."/>
            <person name="Divon H.H."/>
            <person name="Lysoe E."/>
            <person name="Uhlig S."/>
            <person name="Proctor R.H."/>
        </authorList>
    </citation>
    <scope>NUCLEOTIDE SEQUENCE</scope>
    <source>
        <strain evidence="5">NRRL 45417</strain>
    </source>
</reference>
<dbReference type="Gene3D" id="1.25.40.20">
    <property type="entry name" value="Ankyrin repeat-containing domain"/>
    <property type="match status" value="5"/>
</dbReference>
<dbReference type="InterPro" id="IPR002110">
    <property type="entry name" value="Ankyrin_rpt"/>
</dbReference>
<feature type="repeat" description="ANK" evidence="3">
    <location>
        <begin position="733"/>
        <end position="765"/>
    </location>
</feature>
<proteinExistence type="predicted"/>
<gene>
    <name evidence="5" type="ORF">FGADI_12210</name>
</gene>
<dbReference type="Pfam" id="PF00023">
    <property type="entry name" value="Ank"/>
    <property type="match status" value="1"/>
</dbReference>
<protein>
    <recommendedName>
        <fullName evidence="7">Ankyrin</fullName>
    </recommendedName>
</protein>
<keyword evidence="6" id="KW-1185">Reference proteome</keyword>
<dbReference type="InterPro" id="IPR051165">
    <property type="entry name" value="Multifunctional_ANK_Repeat"/>
</dbReference>
<feature type="repeat" description="ANK" evidence="3">
    <location>
        <begin position="1021"/>
        <end position="1043"/>
    </location>
</feature>
<evidence type="ECO:0008006" key="7">
    <source>
        <dbReference type="Google" id="ProtNLM"/>
    </source>
</evidence>
<feature type="repeat" description="ANK" evidence="3">
    <location>
        <begin position="506"/>
        <end position="540"/>
    </location>
</feature>
<evidence type="ECO:0000313" key="6">
    <source>
        <dbReference type="Proteomes" id="UP000604273"/>
    </source>
</evidence>
<dbReference type="SMART" id="SM00248">
    <property type="entry name" value="ANK"/>
    <property type="match status" value="11"/>
</dbReference>
<reference evidence="5" key="2">
    <citation type="submission" date="2020-05" db="EMBL/GenBank/DDBJ databases">
        <authorList>
            <person name="Kim H.-S."/>
            <person name="Proctor R.H."/>
            <person name="Brown D.W."/>
        </authorList>
    </citation>
    <scope>NUCLEOTIDE SEQUENCE</scope>
    <source>
        <strain evidence="5">NRRL 45417</strain>
    </source>
</reference>
<feature type="compositionally biased region" description="Polar residues" evidence="4">
    <location>
        <begin position="935"/>
        <end position="944"/>
    </location>
</feature>
<accession>A0A8H4WPA2</accession>
<feature type="repeat" description="ANK" evidence="3">
    <location>
        <begin position="888"/>
        <end position="909"/>
    </location>
</feature>
<keyword evidence="1" id="KW-0677">Repeat</keyword>
<feature type="region of interest" description="Disordered" evidence="4">
    <location>
        <begin position="920"/>
        <end position="945"/>
    </location>
</feature>
<evidence type="ECO:0000256" key="1">
    <source>
        <dbReference type="ARBA" id="ARBA00022737"/>
    </source>
</evidence>
<dbReference type="PANTHER" id="PTHR24123:SF33">
    <property type="entry name" value="PROTEIN HOS4"/>
    <property type="match status" value="1"/>
</dbReference>
<dbReference type="EMBL" id="JABFAI010000385">
    <property type="protein sequence ID" value="KAF4945076.1"/>
    <property type="molecule type" value="Genomic_DNA"/>
</dbReference>
<dbReference type="OrthoDB" id="194358at2759"/>
<evidence type="ECO:0000256" key="3">
    <source>
        <dbReference type="PROSITE-ProRule" id="PRU00023"/>
    </source>
</evidence>
<evidence type="ECO:0000256" key="4">
    <source>
        <dbReference type="SAM" id="MobiDB-lite"/>
    </source>
</evidence>
<dbReference type="SUPFAM" id="SSF48403">
    <property type="entry name" value="Ankyrin repeat"/>
    <property type="match status" value="2"/>
</dbReference>